<dbReference type="InterPro" id="IPR036165">
    <property type="entry name" value="YefM-like_sf"/>
</dbReference>
<dbReference type="KEGG" id="npv:OHM77_10380"/>
<dbReference type="EMBL" id="CP107246">
    <property type="protein sequence ID" value="WIM05097.1"/>
    <property type="molecule type" value="Genomic_DNA"/>
</dbReference>
<proteinExistence type="inferred from homology"/>
<sequence>MQTIQASEFKAKCLALMDTVASTGESWVVTKNGKPVAELRPYSGGRVESPFGLHPKLEIHGDVIAPLEDDLWKMSA</sequence>
<evidence type="ECO:0000256" key="1">
    <source>
        <dbReference type="ARBA" id="ARBA00009981"/>
    </source>
</evidence>
<dbReference type="SUPFAM" id="SSF143120">
    <property type="entry name" value="YefM-like"/>
    <property type="match status" value="1"/>
</dbReference>
<dbReference type="NCBIfam" id="TIGR01552">
    <property type="entry name" value="phd_fam"/>
    <property type="match status" value="1"/>
</dbReference>
<dbReference type="Proteomes" id="UP001234916">
    <property type="component" value="Chromosome"/>
</dbReference>
<dbReference type="AlphaFoldDB" id="A0AA49ITF3"/>
<name>A0AA49ITF3_9PROT</name>
<comment type="function">
    <text evidence="2">Antitoxin component of a type II toxin-antitoxin (TA) system.</text>
</comment>
<evidence type="ECO:0000313" key="3">
    <source>
        <dbReference type="EMBL" id="WIM05097.1"/>
    </source>
</evidence>
<reference evidence="3" key="1">
    <citation type="journal article" date="2023" name="Nat. Microbiol.">
        <title>Enrichment and characterization of a nitric oxide-reducing microbial community in a continuous bioreactor.</title>
        <authorList>
            <person name="Garrido-Amador P."/>
            <person name="Stortenbeker N."/>
            <person name="Wessels H.J.C.T."/>
            <person name="Speth D.R."/>
            <person name="Garcia-Heredia I."/>
            <person name="Kartal B."/>
        </authorList>
    </citation>
    <scope>NUCLEOTIDE SEQUENCE</scope>
    <source>
        <strain evidence="3">MAG1</strain>
    </source>
</reference>
<protein>
    <recommendedName>
        <fullName evidence="2">Antitoxin</fullName>
    </recommendedName>
</protein>
<dbReference type="Gene3D" id="3.40.1620.10">
    <property type="entry name" value="YefM-like domain"/>
    <property type="match status" value="1"/>
</dbReference>
<dbReference type="Pfam" id="PF02604">
    <property type="entry name" value="PhdYeFM_antitox"/>
    <property type="match status" value="1"/>
</dbReference>
<organism evidence="3">
    <name type="scientific">Candidatus Nitricoxidivorans perseverans</name>
    <dbReference type="NCBI Taxonomy" id="2975601"/>
    <lineage>
        <taxon>Bacteria</taxon>
        <taxon>Pseudomonadati</taxon>
        <taxon>Pseudomonadota</taxon>
        <taxon>Betaproteobacteria</taxon>
        <taxon>Nitrosomonadales</taxon>
        <taxon>Sterolibacteriaceae</taxon>
        <taxon>Candidatus Nitricoxidivorans</taxon>
    </lineage>
</organism>
<accession>A0AA49ITF3</accession>
<evidence type="ECO:0000256" key="2">
    <source>
        <dbReference type="RuleBase" id="RU362080"/>
    </source>
</evidence>
<gene>
    <name evidence="3" type="ORF">OHM77_10380</name>
</gene>
<dbReference type="InterPro" id="IPR006442">
    <property type="entry name" value="Antitoxin_Phd/YefM"/>
</dbReference>
<comment type="similarity">
    <text evidence="1 2">Belongs to the phD/YefM antitoxin family.</text>
</comment>